<dbReference type="PANTHER" id="PTHR30373:SF2">
    <property type="entry name" value="UPF0603 PROTEIN YGCG"/>
    <property type="match status" value="1"/>
</dbReference>
<dbReference type="STRING" id="264203.ZMO1042"/>
<dbReference type="Gene3D" id="3.10.310.50">
    <property type="match status" value="1"/>
</dbReference>
<name>Q5NNP4_ZYMMO</name>
<proteinExistence type="predicted"/>
<dbReference type="KEGG" id="zmo:ZMO1042"/>
<gene>
    <name evidence="4" type="ordered locus">ZMO1042</name>
</gene>
<dbReference type="eggNOG" id="COG1512">
    <property type="taxonomic scope" value="Bacteria"/>
</dbReference>
<keyword evidence="2" id="KW-0812">Transmembrane</keyword>
<dbReference type="AlphaFoldDB" id="Q5NNP4"/>
<evidence type="ECO:0000256" key="1">
    <source>
        <dbReference type="SAM" id="MobiDB-lite"/>
    </source>
</evidence>
<keyword evidence="5" id="KW-1185">Reference proteome</keyword>
<evidence type="ECO:0000313" key="4">
    <source>
        <dbReference type="EMBL" id="AAV89666.2"/>
    </source>
</evidence>
<reference evidence="4 5" key="2">
    <citation type="journal article" date="2009" name="Nat. Biotechnol.">
        <title>Improved genome annotation for Zymomonas mobilis.</title>
        <authorList>
            <person name="Yang S."/>
            <person name="Pappas K.M."/>
            <person name="Hauser L.J."/>
            <person name="Land M.L."/>
            <person name="Chen G.L."/>
            <person name="Hurst G.B."/>
            <person name="Pan C."/>
            <person name="Kouvelis V.N."/>
            <person name="Typas M.A."/>
            <person name="Pelletier D.A."/>
            <person name="Klingeman D.M."/>
            <person name="Chang Y.J."/>
            <person name="Samatova N.F."/>
            <person name="Brown S.D."/>
        </authorList>
    </citation>
    <scope>NUCLEOTIDE SEQUENCE [LARGE SCALE GENOMIC DNA]</scope>
    <source>
        <strain evidence="5">ATCC 31821 / ZM4 / CP4</strain>
    </source>
</reference>
<dbReference type="EMBL" id="AE008692">
    <property type="protein sequence ID" value="AAV89666.2"/>
    <property type="molecule type" value="Genomic_DNA"/>
</dbReference>
<feature type="compositionally biased region" description="Gly residues" evidence="1">
    <location>
        <begin position="311"/>
        <end position="325"/>
    </location>
</feature>
<evidence type="ECO:0000259" key="3">
    <source>
        <dbReference type="Pfam" id="PF04536"/>
    </source>
</evidence>
<protein>
    <recommendedName>
        <fullName evidence="3">TPM domain-containing protein</fullName>
    </recommendedName>
</protein>
<dbReference type="InterPro" id="IPR007621">
    <property type="entry name" value="TPM_dom"/>
</dbReference>
<keyword evidence="2" id="KW-0472">Membrane</keyword>
<dbReference type="Pfam" id="PF04536">
    <property type="entry name" value="TPM_phosphatase"/>
    <property type="match status" value="1"/>
</dbReference>
<keyword evidence="2" id="KW-1133">Transmembrane helix</keyword>
<organism evidence="4 5">
    <name type="scientific">Zymomonas mobilis subsp. mobilis (strain ATCC 31821 / ZM4 / CP4)</name>
    <dbReference type="NCBI Taxonomy" id="264203"/>
    <lineage>
        <taxon>Bacteria</taxon>
        <taxon>Pseudomonadati</taxon>
        <taxon>Pseudomonadota</taxon>
        <taxon>Alphaproteobacteria</taxon>
        <taxon>Sphingomonadales</taxon>
        <taxon>Zymomonadaceae</taxon>
        <taxon>Zymomonas</taxon>
    </lineage>
</organism>
<feature type="domain" description="TPM" evidence="3">
    <location>
        <begin position="50"/>
        <end position="173"/>
    </location>
</feature>
<dbReference type="PANTHER" id="PTHR30373">
    <property type="entry name" value="UPF0603 PROTEIN YGCG"/>
    <property type="match status" value="1"/>
</dbReference>
<feature type="transmembrane region" description="Helical" evidence="2">
    <location>
        <begin position="280"/>
        <end position="302"/>
    </location>
</feature>
<accession>Q5NNP4</accession>
<evidence type="ECO:0000313" key="5">
    <source>
        <dbReference type="Proteomes" id="UP000001173"/>
    </source>
</evidence>
<dbReference type="Proteomes" id="UP000001173">
    <property type="component" value="Chromosome"/>
</dbReference>
<reference evidence="4 5" key="1">
    <citation type="journal article" date="2005" name="Nat. Biotechnol.">
        <title>The genome sequence of the ethanologenic bacterium Zymomonas mobilis ZM4.</title>
        <authorList>
            <person name="Seo J.S."/>
            <person name="Chong H."/>
            <person name="Park H.S."/>
            <person name="Yoon K.O."/>
            <person name="Jung C."/>
            <person name="Kim J.J."/>
            <person name="Hong J.H."/>
            <person name="Kim H."/>
            <person name="Kim J.H."/>
            <person name="Kil J.I."/>
            <person name="Park C.J."/>
            <person name="Oh H.M."/>
            <person name="Lee J.S."/>
            <person name="Jin S.J."/>
            <person name="Um H.W."/>
            <person name="Lee H.J."/>
            <person name="Oh S.J."/>
            <person name="Kim J.Y."/>
            <person name="Kang H.L."/>
            <person name="Lee S.Y."/>
            <person name="Lee K.J."/>
            <person name="Kang H.S."/>
        </authorList>
    </citation>
    <scope>NUCLEOTIDE SEQUENCE [LARGE SCALE GENOMIC DNA]</scope>
    <source>
        <strain evidence="5">ATCC 31821 / ZM4 / CP4</strain>
    </source>
</reference>
<evidence type="ECO:0000256" key="2">
    <source>
        <dbReference type="SAM" id="Phobius"/>
    </source>
</evidence>
<sequence length="350" mass="38031">MKPVAMHSPRKNLSSGYRLFGLLLLFVFLVFAKNASAFAQNFPELGDQYVVDDAQILTPADKTQLNSDLAMIEAKSGHQMVVVTLSDLQGYDIRDYGYRLGRYWKIGHAKINDGLIFLVYTNHNQDHGRKVSVEVGYGLEGQIPDALAFTLLHQKVTPIMKKDPRKGIKTAVQIFGDLLTDPNDELRNKSLAAEQTYQSKRATTPLPSDVKPLPPIHPLFWIILFCGGGLVIIAMVSEGQYRSQKKPQTLSSNHGVLPPRTRLQIFFATLWSVIKTIFSAIYAVLKFFLAVLSIFSILSMLFNRRGGGGGGSSSGGGFWGGGNDDSGGSDDSFGGGDGGSFGGGGASDDY</sequence>
<dbReference type="HOGENOM" id="CLU_035211_2_3_5"/>
<feature type="compositionally biased region" description="Gly residues" evidence="1">
    <location>
        <begin position="333"/>
        <end position="350"/>
    </location>
</feature>
<feature type="transmembrane region" description="Helical" evidence="2">
    <location>
        <begin position="218"/>
        <end position="236"/>
    </location>
</feature>
<feature type="region of interest" description="Disordered" evidence="1">
    <location>
        <begin position="311"/>
        <end position="350"/>
    </location>
</feature>